<dbReference type="InterPro" id="IPR013594">
    <property type="entry name" value="Dynein_heavy_tail"/>
</dbReference>
<dbReference type="GO" id="GO:0051959">
    <property type="term" value="F:dynein light intermediate chain binding"/>
    <property type="evidence" value="ECO:0007669"/>
    <property type="project" value="InterPro"/>
</dbReference>
<evidence type="ECO:0000259" key="1">
    <source>
        <dbReference type="Pfam" id="PF08385"/>
    </source>
</evidence>
<evidence type="ECO:0000313" key="6">
    <source>
        <dbReference type="Proteomes" id="UP000663829"/>
    </source>
</evidence>
<gene>
    <name evidence="3" type="ORF">GPM918_LOCUS5144</name>
    <name evidence="2" type="ORF">OVA965_LOCUS2090</name>
    <name evidence="5" type="ORF">SRO942_LOCUS5144</name>
    <name evidence="4" type="ORF">TMI583_LOCUS2090</name>
</gene>
<dbReference type="PANTHER" id="PTHR46532:SF13">
    <property type="entry name" value="CYTOPLASMIC DYNEIN 1 HEAVY CHAIN 1"/>
    <property type="match status" value="1"/>
</dbReference>
<dbReference type="Proteomes" id="UP000682733">
    <property type="component" value="Unassembled WGS sequence"/>
</dbReference>
<reference evidence="3" key="1">
    <citation type="submission" date="2021-02" db="EMBL/GenBank/DDBJ databases">
        <authorList>
            <person name="Nowell W R."/>
        </authorList>
    </citation>
    <scope>NUCLEOTIDE SEQUENCE</scope>
</reference>
<protein>
    <recommendedName>
        <fullName evidence="1">Dynein heavy chain tail domain-containing protein</fullName>
    </recommendedName>
</protein>
<dbReference type="GO" id="GO:0005858">
    <property type="term" value="C:axonemal dynein complex"/>
    <property type="evidence" value="ECO:0007669"/>
    <property type="project" value="TreeGrafter"/>
</dbReference>
<organism evidence="3 6">
    <name type="scientific">Didymodactylos carnosus</name>
    <dbReference type="NCBI Taxonomy" id="1234261"/>
    <lineage>
        <taxon>Eukaryota</taxon>
        <taxon>Metazoa</taxon>
        <taxon>Spiralia</taxon>
        <taxon>Gnathifera</taxon>
        <taxon>Rotifera</taxon>
        <taxon>Eurotatoria</taxon>
        <taxon>Bdelloidea</taxon>
        <taxon>Philodinida</taxon>
        <taxon>Philodinidae</taxon>
        <taxon>Didymodactylos</taxon>
    </lineage>
</organism>
<proteinExistence type="predicted"/>
<evidence type="ECO:0000313" key="5">
    <source>
        <dbReference type="EMBL" id="CAF3619867.1"/>
    </source>
</evidence>
<dbReference type="GO" id="GO:0045505">
    <property type="term" value="F:dynein intermediate chain binding"/>
    <property type="evidence" value="ECO:0007669"/>
    <property type="project" value="InterPro"/>
</dbReference>
<sequence length="426" mass="48036">MTDVFQNEIHNEVPNEEVAPPLINLKTDTIQNRSTDSTVSSPFQNGHTAKSMQNTNAATAFTSSNIPPAKSKVVGGDRAQEMLKQAKALRDERRISLDARHEDLFQRLAEAIGIEASQVEENILFDNQFDCIDDFFLTNGRRVLMFYYQEPKNAEPNQPTYGRLTATGPKRRVIISSETVQLTGVLYYFVRPNQTTAVTPQNIVNEVVFGQLDATNGKMLESIEQLLGSILIPLLQQYEDWGALKNRSNLSVQDFLDAMSQFTASVNGASDNLAHQVKLASGDNDNVLSTLTSPNDYHTMAQNSDFIVECEKLMDKWCKQIEKILAESEQIRREADDVGPSAELIHWKQRMATFNNLLEQVKSSRCRSVVGVLQSSKSKTINRWKDLDTRITDAANEAKDNVRYLYTLDKFFSTLDKNNPVSIRKQ</sequence>
<evidence type="ECO:0000313" key="3">
    <source>
        <dbReference type="EMBL" id="CAF0832789.1"/>
    </source>
</evidence>
<dbReference type="Proteomes" id="UP000681722">
    <property type="component" value="Unassembled WGS sequence"/>
</dbReference>
<feature type="domain" description="Dynein heavy chain tail" evidence="1">
    <location>
        <begin position="310"/>
        <end position="425"/>
    </location>
</feature>
<dbReference type="EMBL" id="CAJOBA010000428">
    <property type="protein sequence ID" value="CAF3531289.1"/>
    <property type="molecule type" value="Genomic_DNA"/>
</dbReference>
<evidence type="ECO:0000313" key="2">
    <source>
        <dbReference type="EMBL" id="CAF0752408.1"/>
    </source>
</evidence>
<name>A0A813UUT6_9BILA</name>
<dbReference type="Proteomes" id="UP000677228">
    <property type="component" value="Unassembled WGS sequence"/>
</dbReference>
<dbReference type="OrthoDB" id="286107at2759"/>
<dbReference type="EMBL" id="CAJNOQ010000732">
    <property type="protein sequence ID" value="CAF0832789.1"/>
    <property type="molecule type" value="Genomic_DNA"/>
</dbReference>
<evidence type="ECO:0000313" key="4">
    <source>
        <dbReference type="EMBL" id="CAF3531289.1"/>
    </source>
</evidence>
<dbReference type="EMBL" id="CAJOBC010000732">
    <property type="protein sequence ID" value="CAF3619867.1"/>
    <property type="molecule type" value="Genomic_DNA"/>
</dbReference>
<keyword evidence="6" id="KW-1185">Reference proteome</keyword>
<dbReference type="Pfam" id="PF08385">
    <property type="entry name" value="DHC_N1"/>
    <property type="match status" value="1"/>
</dbReference>
<dbReference type="PANTHER" id="PTHR46532">
    <property type="entry name" value="MALE FERTILITY FACTOR KL5"/>
    <property type="match status" value="1"/>
</dbReference>
<dbReference type="InterPro" id="IPR026983">
    <property type="entry name" value="DHC"/>
</dbReference>
<accession>A0A813UUT6</accession>
<dbReference type="AlphaFoldDB" id="A0A813UUT6"/>
<dbReference type="GO" id="GO:0007018">
    <property type="term" value="P:microtubule-based movement"/>
    <property type="evidence" value="ECO:0007669"/>
    <property type="project" value="InterPro"/>
</dbReference>
<dbReference type="Proteomes" id="UP000663829">
    <property type="component" value="Unassembled WGS sequence"/>
</dbReference>
<comment type="caution">
    <text evidence="3">The sequence shown here is derived from an EMBL/GenBank/DDBJ whole genome shotgun (WGS) entry which is preliminary data.</text>
</comment>
<dbReference type="EMBL" id="CAJNOK010000428">
    <property type="protein sequence ID" value="CAF0752408.1"/>
    <property type="molecule type" value="Genomic_DNA"/>
</dbReference>